<keyword evidence="4" id="KW-1185">Reference proteome</keyword>
<gene>
    <name evidence="3" type="ORF">KI387_026223</name>
</gene>
<evidence type="ECO:0000313" key="4">
    <source>
        <dbReference type="Proteomes" id="UP000824469"/>
    </source>
</evidence>
<name>A0AA38FY02_TAXCH</name>
<evidence type="ECO:0000259" key="2">
    <source>
        <dbReference type="Pfam" id="PF13087"/>
    </source>
</evidence>
<dbReference type="Pfam" id="PF13087">
    <property type="entry name" value="AAA_12"/>
    <property type="match status" value="1"/>
</dbReference>
<feature type="region of interest" description="Disordered" evidence="1">
    <location>
        <begin position="175"/>
        <end position="194"/>
    </location>
</feature>
<dbReference type="InterPro" id="IPR041679">
    <property type="entry name" value="DNA2/NAM7-like_C"/>
</dbReference>
<dbReference type="Proteomes" id="UP000824469">
    <property type="component" value="Unassembled WGS sequence"/>
</dbReference>
<dbReference type="AlphaFoldDB" id="A0AA38FY02"/>
<feature type="domain" description="DNA2/NAM7 helicase-like C-terminal" evidence="2">
    <location>
        <begin position="11"/>
        <end position="69"/>
    </location>
</feature>
<proteinExistence type="predicted"/>
<organism evidence="3 4">
    <name type="scientific">Taxus chinensis</name>
    <name type="common">Chinese yew</name>
    <name type="synonym">Taxus wallichiana var. chinensis</name>
    <dbReference type="NCBI Taxonomy" id="29808"/>
    <lineage>
        <taxon>Eukaryota</taxon>
        <taxon>Viridiplantae</taxon>
        <taxon>Streptophyta</taxon>
        <taxon>Embryophyta</taxon>
        <taxon>Tracheophyta</taxon>
        <taxon>Spermatophyta</taxon>
        <taxon>Pinopsida</taxon>
        <taxon>Pinidae</taxon>
        <taxon>Conifers II</taxon>
        <taxon>Cupressales</taxon>
        <taxon>Taxaceae</taxon>
        <taxon>Taxus</taxon>
    </lineage>
</organism>
<feature type="compositionally biased region" description="Basic and acidic residues" evidence="1">
    <location>
        <begin position="184"/>
        <end position="194"/>
    </location>
</feature>
<evidence type="ECO:0000313" key="3">
    <source>
        <dbReference type="EMBL" id="KAH9311188.1"/>
    </source>
</evidence>
<protein>
    <recommendedName>
        <fullName evidence="2">DNA2/NAM7 helicase-like C-terminal domain-containing protein</fullName>
    </recommendedName>
</protein>
<dbReference type="EMBL" id="JAHRHJ020000006">
    <property type="protein sequence ID" value="KAH9311188.1"/>
    <property type="molecule type" value="Genomic_DNA"/>
</dbReference>
<evidence type="ECO:0000256" key="1">
    <source>
        <dbReference type="SAM" id="MobiDB-lite"/>
    </source>
</evidence>
<comment type="caution">
    <text evidence="3">The sequence shown here is derived from an EMBL/GenBank/DDBJ whole genome shotgun (WGS) entry which is preliminary data.</text>
</comment>
<reference evidence="3 4" key="1">
    <citation type="journal article" date="2021" name="Nat. Plants">
        <title>The Taxus genome provides insights into paclitaxel biosynthesis.</title>
        <authorList>
            <person name="Xiong X."/>
            <person name="Gou J."/>
            <person name="Liao Q."/>
            <person name="Li Y."/>
            <person name="Zhou Q."/>
            <person name="Bi G."/>
            <person name="Li C."/>
            <person name="Du R."/>
            <person name="Wang X."/>
            <person name="Sun T."/>
            <person name="Guo L."/>
            <person name="Liang H."/>
            <person name="Lu P."/>
            <person name="Wu Y."/>
            <person name="Zhang Z."/>
            <person name="Ro D.K."/>
            <person name="Shang Y."/>
            <person name="Huang S."/>
            <person name="Yan J."/>
        </authorList>
    </citation>
    <scope>NUCLEOTIDE SEQUENCE [LARGE SCALE GENOMIC DNA]</scope>
    <source>
        <strain evidence="3">Ta-2019</strain>
    </source>
</reference>
<sequence length="194" mass="22218">MKLQASVAGCPAMLLFVLYRMHPQIRDPPSIFLYQNRLCDSESVTRRPDEVYFYDSLLRSYLFYDVTHGRGNIVLMDWDMKTSSFPWDWDNLMLFPNRRAKAQWENDTVAAVGHAEIDNSSIQNRSVYSPGYGSGPTFGYDSFSKSSISVDFSTKAKPDLYKIKVESMESGFLDLRSQMGSRTTEPESRKSSEI</sequence>
<accession>A0AA38FY02</accession>